<keyword evidence="2" id="KW-0560">Oxidoreductase</keyword>
<dbReference type="InterPro" id="IPR003680">
    <property type="entry name" value="Flavodoxin_fold"/>
</dbReference>
<evidence type="ECO:0000256" key="1">
    <source>
        <dbReference type="ARBA" id="ARBA00006252"/>
    </source>
</evidence>
<feature type="domain" description="Flavodoxin-like fold" evidence="3">
    <location>
        <begin position="5"/>
        <end position="190"/>
    </location>
</feature>
<dbReference type="PANTHER" id="PTHR10204">
    <property type="entry name" value="NAD P H OXIDOREDUCTASE-RELATED"/>
    <property type="match status" value="1"/>
</dbReference>
<dbReference type="InterPro" id="IPR051545">
    <property type="entry name" value="NAD(P)H_dehydrogenase_qn"/>
</dbReference>
<sequence>MFLTAIQTLEAQGHQVKKLDLYRMGFDPVSDRKNFSTVSNPDYFKQQLEELHATELHGFSELIDQQQVLLEWCELMIWQFPLWWYSVPAILKGWVDRVFAMGRVYGDGHFNETGKLKGKLALLSLTTGDREEAFLPHGSTGSLSGVLRPLQRGILAYTGFSVLRPHVVFAPVRLTDSQRANELEKWSKRLMSLAKENSIAVGSY</sequence>
<dbReference type="Gene3D" id="3.40.50.360">
    <property type="match status" value="1"/>
</dbReference>
<comment type="caution">
    <text evidence="4">The sequence shown here is derived from an EMBL/GenBank/DDBJ whole genome shotgun (WGS) entry which is preliminary data.</text>
</comment>
<dbReference type="EMBL" id="BAABAK010000009">
    <property type="protein sequence ID" value="GAA3965138.1"/>
    <property type="molecule type" value="Genomic_DNA"/>
</dbReference>
<protein>
    <submittedName>
        <fullName evidence="4">NAD(P)H-dependent oxidoreductase</fullName>
    </submittedName>
</protein>
<dbReference type="SUPFAM" id="SSF52218">
    <property type="entry name" value="Flavoproteins"/>
    <property type="match status" value="1"/>
</dbReference>
<evidence type="ECO:0000256" key="2">
    <source>
        <dbReference type="ARBA" id="ARBA00023002"/>
    </source>
</evidence>
<reference evidence="5" key="1">
    <citation type="journal article" date="2019" name="Int. J. Syst. Evol. Microbiol.">
        <title>The Global Catalogue of Microorganisms (GCM) 10K type strain sequencing project: providing services to taxonomists for standard genome sequencing and annotation.</title>
        <authorList>
            <consortium name="The Broad Institute Genomics Platform"/>
            <consortium name="The Broad Institute Genome Sequencing Center for Infectious Disease"/>
            <person name="Wu L."/>
            <person name="Ma J."/>
        </authorList>
    </citation>
    <scope>NUCLEOTIDE SEQUENCE [LARGE SCALE GENOMIC DNA]</scope>
    <source>
        <strain evidence="5">JCM 17338</strain>
    </source>
</reference>
<dbReference type="Proteomes" id="UP001501081">
    <property type="component" value="Unassembled WGS sequence"/>
</dbReference>
<evidence type="ECO:0000259" key="3">
    <source>
        <dbReference type="Pfam" id="PF02525"/>
    </source>
</evidence>
<organism evidence="4 5">
    <name type="scientific">Pedobacter ginsengiterrae</name>
    <dbReference type="NCBI Taxonomy" id="871696"/>
    <lineage>
        <taxon>Bacteria</taxon>
        <taxon>Pseudomonadati</taxon>
        <taxon>Bacteroidota</taxon>
        <taxon>Sphingobacteriia</taxon>
        <taxon>Sphingobacteriales</taxon>
        <taxon>Sphingobacteriaceae</taxon>
        <taxon>Pedobacter</taxon>
    </lineage>
</organism>
<comment type="similarity">
    <text evidence="1">Belongs to the NAD(P)H dehydrogenase (quinone) family.</text>
</comment>
<dbReference type="Pfam" id="PF02525">
    <property type="entry name" value="Flavodoxin_2"/>
    <property type="match status" value="1"/>
</dbReference>
<evidence type="ECO:0000313" key="5">
    <source>
        <dbReference type="Proteomes" id="UP001501081"/>
    </source>
</evidence>
<dbReference type="InterPro" id="IPR029039">
    <property type="entry name" value="Flavoprotein-like_sf"/>
</dbReference>
<accession>A0ABP7PG62</accession>
<evidence type="ECO:0000313" key="4">
    <source>
        <dbReference type="EMBL" id="GAA3965138.1"/>
    </source>
</evidence>
<dbReference type="PANTHER" id="PTHR10204:SF34">
    <property type="entry name" value="NAD(P)H DEHYDROGENASE [QUINONE] 1 ISOFORM 1"/>
    <property type="match status" value="1"/>
</dbReference>
<proteinExistence type="inferred from homology"/>
<name>A0ABP7PG62_9SPHI</name>
<keyword evidence="5" id="KW-1185">Reference proteome</keyword>
<gene>
    <name evidence="4" type="ORF">GCM10022246_17760</name>
</gene>